<name>A0A8H9IT13_9PSEU</name>
<protein>
    <recommendedName>
        <fullName evidence="3">Four-helix bundle copper-binding protein</fullName>
    </recommendedName>
</protein>
<accession>A0A8H9IT13</accession>
<comment type="caution">
    <text evidence="1">The sequence shown here is derived from an EMBL/GenBank/DDBJ whole genome shotgun (WGS) entry which is preliminary data.</text>
</comment>
<keyword evidence="2" id="KW-1185">Reference proteome</keyword>
<reference evidence="1" key="2">
    <citation type="submission" date="2020-09" db="EMBL/GenBank/DDBJ databases">
        <authorList>
            <person name="Sun Q."/>
            <person name="Zhou Y."/>
        </authorList>
    </citation>
    <scope>NUCLEOTIDE SEQUENCE</scope>
    <source>
        <strain evidence="1">CGMCC 4.7679</strain>
    </source>
</reference>
<dbReference type="InterPro" id="IPR044543">
    <property type="entry name" value="YHJQ-like"/>
</dbReference>
<dbReference type="Gene3D" id="1.20.1270.360">
    <property type="match status" value="1"/>
</dbReference>
<dbReference type="InterPro" id="IPR005560">
    <property type="entry name" value="Csp_YhjQ"/>
</dbReference>
<gene>
    <name evidence="1" type="ORF">GCM10017566_20860</name>
</gene>
<proteinExistence type="predicted"/>
<sequence>MTKALAMLESHPADLGGVDPEAIAAAIQECLTCAQACTACADACLAESDPAAMRDCIRTDLDCADVCEVTVRILSRRGDALGVTRQLLAVCEQACRACAEECERHAEHHRHCAECAEACRSCEDACQQLRQHLG</sequence>
<dbReference type="PANTHER" id="PTHR37310">
    <property type="entry name" value="CYTOPLASMIC PROTEIN-RELATED"/>
    <property type="match status" value="1"/>
</dbReference>
<reference evidence="1" key="1">
    <citation type="journal article" date="2014" name="Int. J. Syst. Evol. Microbiol.">
        <title>Complete genome sequence of Corynebacterium casei LMG S-19264T (=DSM 44701T), isolated from a smear-ripened cheese.</title>
        <authorList>
            <consortium name="US DOE Joint Genome Institute (JGI-PGF)"/>
            <person name="Walter F."/>
            <person name="Albersmeier A."/>
            <person name="Kalinowski J."/>
            <person name="Ruckert C."/>
        </authorList>
    </citation>
    <scope>NUCLEOTIDE SEQUENCE</scope>
    <source>
        <strain evidence="1">CGMCC 4.7679</strain>
    </source>
</reference>
<dbReference type="Pfam" id="PF03860">
    <property type="entry name" value="Csp"/>
    <property type="match status" value="1"/>
</dbReference>
<evidence type="ECO:0008006" key="3">
    <source>
        <dbReference type="Google" id="ProtNLM"/>
    </source>
</evidence>
<dbReference type="Proteomes" id="UP000658656">
    <property type="component" value="Unassembled WGS sequence"/>
</dbReference>
<evidence type="ECO:0000313" key="2">
    <source>
        <dbReference type="Proteomes" id="UP000658656"/>
    </source>
</evidence>
<dbReference type="AlphaFoldDB" id="A0A8H9IT13"/>
<dbReference type="OrthoDB" id="5396211at2"/>
<organism evidence="1 2">
    <name type="scientific">Amycolatopsis bartoniae</name>
    <dbReference type="NCBI Taxonomy" id="941986"/>
    <lineage>
        <taxon>Bacteria</taxon>
        <taxon>Bacillati</taxon>
        <taxon>Actinomycetota</taxon>
        <taxon>Actinomycetes</taxon>
        <taxon>Pseudonocardiales</taxon>
        <taxon>Pseudonocardiaceae</taxon>
        <taxon>Amycolatopsis</taxon>
    </lineage>
</organism>
<evidence type="ECO:0000313" key="1">
    <source>
        <dbReference type="EMBL" id="GHF47482.1"/>
    </source>
</evidence>
<dbReference type="EMBL" id="BNAV01000002">
    <property type="protein sequence ID" value="GHF47482.1"/>
    <property type="molecule type" value="Genomic_DNA"/>
</dbReference>
<dbReference type="PANTHER" id="PTHR37310:SF1">
    <property type="entry name" value="CYTOPLASMIC PROTEIN"/>
    <property type="match status" value="1"/>
</dbReference>
<dbReference type="RefSeq" id="WP_145937425.1">
    <property type="nucleotide sequence ID" value="NZ_BNAV01000002.1"/>
</dbReference>
<dbReference type="CDD" id="cd08026">
    <property type="entry name" value="DUF326"/>
    <property type="match status" value="1"/>
</dbReference>